<evidence type="ECO:0008006" key="4">
    <source>
        <dbReference type="Google" id="ProtNLM"/>
    </source>
</evidence>
<protein>
    <recommendedName>
        <fullName evidence="4">Acid phosphatase/vanadium-dependent haloperoxidase-related protein</fullName>
    </recommendedName>
</protein>
<accession>A0A8X7YBK5</accession>
<name>A0A8X7YBK5_POPTO</name>
<dbReference type="Pfam" id="PF02681">
    <property type="entry name" value="DUF212"/>
    <property type="match status" value="1"/>
</dbReference>
<evidence type="ECO:0000256" key="1">
    <source>
        <dbReference type="SAM" id="Phobius"/>
    </source>
</evidence>
<evidence type="ECO:0000313" key="3">
    <source>
        <dbReference type="Proteomes" id="UP000886885"/>
    </source>
</evidence>
<dbReference type="InterPro" id="IPR003832">
    <property type="entry name" value="DUF212"/>
</dbReference>
<sequence>MEAAAAGDLVSSRIGPRTITASSSSSSSSSPAPLIPYNLPLLSALLACSLAQFLKIFTTWYKEKRWDSKRMLDSGGMPSSHSATVTALAVAVGLQEGTGSPVFAIVVVLACVVMYDASGVRLHAGRQAELLNQIVCEFPPEHPLSSSRPLRELLGHTPLQATGPYSAIPVKSGRAVVYCSSKIVGKQMYN</sequence>
<organism evidence="2 3">
    <name type="scientific">Populus tomentosa</name>
    <name type="common">Chinese white poplar</name>
    <dbReference type="NCBI Taxonomy" id="118781"/>
    <lineage>
        <taxon>Eukaryota</taxon>
        <taxon>Viridiplantae</taxon>
        <taxon>Streptophyta</taxon>
        <taxon>Embryophyta</taxon>
        <taxon>Tracheophyta</taxon>
        <taxon>Spermatophyta</taxon>
        <taxon>Magnoliopsida</taxon>
        <taxon>eudicotyledons</taxon>
        <taxon>Gunneridae</taxon>
        <taxon>Pentapetalae</taxon>
        <taxon>rosids</taxon>
        <taxon>fabids</taxon>
        <taxon>Malpighiales</taxon>
        <taxon>Salicaceae</taxon>
        <taxon>Saliceae</taxon>
        <taxon>Populus</taxon>
    </lineage>
</organism>
<comment type="caution">
    <text evidence="2">The sequence shown here is derived from an EMBL/GenBank/DDBJ whole genome shotgun (WGS) entry which is preliminary data.</text>
</comment>
<keyword evidence="3" id="KW-1185">Reference proteome</keyword>
<evidence type="ECO:0000313" key="2">
    <source>
        <dbReference type="EMBL" id="KAG6750083.1"/>
    </source>
</evidence>
<gene>
    <name evidence="2" type="ORF">POTOM_047161</name>
</gene>
<dbReference type="PANTHER" id="PTHR31446">
    <property type="entry name" value="ACID PHOSPHATASE/VANADIUM-DEPENDENT HALOPEROXIDASE-RELATED PROTEIN"/>
    <property type="match status" value="1"/>
</dbReference>
<proteinExistence type="predicted"/>
<dbReference type="OrthoDB" id="1716650at2759"/>
<keyword evidence="1" id="KW-0812">Transmembrane</keyword>
<reference evidence="2" key="1">
    <citation type="journal article" date="2020" name="bioRxiv">
        <title>Hybrid origin of Populus tomentosa Carr. identified through genome sequencing and phylogenomic analysis.</title>
        <authorList>
            <person name="An X."/>
            <person name="Gao K."/>
            <person name="Chen Z."/>
            <person name="Li J."/>
            <person name="Yang X."/>
            <person name="Yang X."/>
            <person name="Zhou J."/>
            <person name="Guo T."/>
            <person name="Zhao T."/>
            <person name="Huang S."/>
            <person name="Miao D."/>
            <person name="Khan W.U."/>
            <person name="Rao P."/>
            <person name="Ye M."/>
            <person name="Lei B."/>
            <person name="Liao W."/>
            <person name="Wang J."/>
            <person name="Ji L."/>
            <person name="Li Y."/>
            <person name="Guo B."/>
            <person name="Mustafa N.S."/>
            <person name="Li S."/>
            <person name="Yun Q."/>
            <person name="Keller S.R."/>
            <person name="Mao J."/>
            <person name="Zhang R."/>
            <person name="Strauss S.H."/>
        </authorList>
    </citation>
    <scope>NUCLEOTIDE SEQUENCE</scope>
    <source>
        <strain evidence="2">GM15</strain>
        <tissue evidence="2">Leaf</tissue>
    </source>
</reference>
<dbReference type="PANTHER" id="PTHR31446:SF40">
    <property type="entry name" value="ACID PHOSPHATASE_VANADIUM-DEPENDENT HALOPEROXIDASE-RELATED PROTEIN"/>
    <property type="match status" value="1"/>
</dbReference>
<dbReference type="AlphaFoldDB" id="A0A8X7YBK5"/>
<feature type="transmembrane region" description="Helical" evidence="1">
    <location>
        <begin position="34"/>
        <end position="54"/>
    </location>
</feature>
<dbReference type="Proteomes" id="UP000886885">
    <property type="component" value="Chromosome 14A"/>
</dbReference>
<dbReference type="EMBL" id="JAAWWB010000027">
    <property type="protein sequence ID" value="KAG6750083.1"/>
    <property type="molecule type" value="Genomic_DNA"/>
</dbReference>
<keyword evidence="1" id="KW-0472">Membrane</keyword>
<keyword evidence="1" id="KW-1133">Transmembrane helix</keyword>